<organism evidence="4 5">
    <name type="scientific">Aureimonas endophytica</name>
    <dbReference type="NCBI Taxonomy" id="2027858"/>
    <lineage>
        <taxon>Bacteria</taxon>
        <taxon>Pseudomonadati</taxon>
        <taxon>Pseudomonadota</taxon>
        <taxon>Alphaproteobacteria</taxon>
        <taxon>Hyphomicrobiales</taxon>
        <taxon>Aurantimonadaceae</taxon>
        <taxon>Aureimonas</taxon>
    </lineage>
</organism>
<evidence type="ECO:0000259" key="3">
    <source>
        <dbReference type="Pfam" id="PF03981"/>
    </source>
</evidence>
<comment type="caution">
    <text evidence="4">The sequence shown here is derived from an EMBL/GenBank/DDBJ whole genome shotgun (WGS) entry which is preliminary data.</text>
</comment>
<dbReference type="Pfam" id="PF03981">
    <property type="entry name" value="Ubiq_cyt_C_chap"/>
    <property type="match status" value="1"/>
</dbReference>
<sequence length="177" mass="19572">MLKSFRIRQRNREIIDALYHGIVARSRTPRLFLDFGVPDTVMGRFEALSLHVYLALLRCRDDAAAKPVAQDLVDRFVADVEDSIREIGVGDVAVPKRMRRLAGRFYERVAAYDGPMLAGDVPGLAAALAERALADAPPERRDAAGLATYMMATQAELAAVTTDRILSGHLYSEEEAR</sequence>
<reference evidence="4" key="1">
    <citation type="journal article" date="2014" name="Int. J. Syst. Evol. Microbiol.">
        <title>Complete genome sequence of Corynebacterium casei LMG S-19264T (=DSM 44701T), isolated from a smear-ripened cheese.</title>
        <authorList>
            <consortium name="US DOE Joint Genome Institute (JGI-PGF)"/>
            <person name="Walter F."/>
            <person name="Albersmeier A."/>
            <person name="Kalinowski J."/>
            <person name="Ruckert C."/>
        </authorList>
    </citation>
    <scope>NUCLEOTIDE SEQUENCE</scope>
    <source>
        <strain evidence="4">CGMCC 1.15367</strain>
    </source>
</reference>
<evidence type="ECO:0000256" key="2">
    <source>
        <dbReference type="ARBA" id="ARBA00006436"/>
    </source>
</evidence>
<dbReference type="InterPro" id="IPR014569">
    <property type="entry name" value="Ubq_cyt-c_CBP3-rel"/>
</dbReference>
<comment type="similarity">
    <text evidence="2">Belongs to the UPF0174 family.</text>
</comment>
<dbReference type="InterPro" id="IPR021150">
    <property type="entry name" value="Ubiq_cyt_c_chap"/>
</dbReference>
<dbReference type="PANTHER" id="PTHR12184:SF1">
    <property type="entry name" value="UBIQUINOL-CYTOCHROME-C REDUCTASE COMPLEX ASSEMBLY FACTOR 1"/>
    <property type="match status" value="1"/>
</dbReference>
<comment type="similarity">
    <text evidence="1">Belongs to the CBP3 family.</text>
</comment>
<gene>
    <name evidence="4" type="ORF">GCM10011390_00790</name>
</gene>
<dbReference type="Proteomes" id="UP000644699">
    <property type="component" value="Unassembled WGS sequence"/>
</dbReference>
<protein>
    <submittedName>
        <fullName evidence="4">Ubiquinol-cytochrome c chaperone</fullName>
    </submittedName>
</protein>
<dbReference type="InterPro" id="IPR007129">
    <property type="entry name" value="Ubiqinol_cyt_c_chaperone_CPB3"/>
</dbReference>
<dbReference type="PANTHER" id="PTHR12184">
    <property type="entry name" value="UBIQUINOL-CYTOCHROME C REDUCTASE COMPLEX ASSEMBLY FACTOR 1 FAMILY MEMBER"/>
    <property type="match status" value="1"/>
</dbReference>
<reference evidence="4" key="2">
    <citation type="submission" date="2020-09" db="EMBL/GenBank/DDBJ databases">
        <authorList>
            <person name="Sun Q."/>
            <person name="Zhou Y."/>
        </authorList>
    </citation>
    <scope>NUCLEOTIDE SEQUENCE</scope>
    <source>
        <strain evidence="4">CGMCC 1.15367</strain>
    </source>
</reference>
<evidence type="ECO:0000313" key="4">
    <source>
        <dbReference type="EMBL" id="GGD86042.1"/>
    </source>
</evidence>
<evidence type="ECO:0000313" key="5">
    <source>
        <dbReference type="Proteomes" id="UP000644699"/>
    </source>
</evidence>
<dbReference type="EMBL" id="BMIQ01000001">
    <property type="protein sequence ID" value="GGD86042.1"/>
    <property type="molecule type" value="Genomic_DNA"/>
</dbReference>
<keyword evidence="5" id="KW-1185">Reference proteome</keyword>
<dbReference type="AlphaFoldDB" id="A0A916ZC74"/>
<name>A0A916ZC74_9HYPH</name>
<feature type="domain" description="Ubiquinol-cytochrome c chaperone" evidence="3">
    <location>
        <begin position="34"/>
        <end position="169"/>
    </location>
</feature>
<dbReference type="RefSeq" id="WP_188906263.1">
    <property type="nucleotide sequence ID" value="NZ_BMIQ01000001.1"/>
</dbReference>
<proteinExistence type="inferred from homology"/>
<evidence type="ECO:0000256" key="1">
    <source>
        <dbReference type="ARBA" id="ARBA00006407"/>
    </source>
</evidence>
<dbReference type="PIRSF" id="PIRSF032079">
    <property type="entry name" value="UCP032079"/>
    <property type="match status" value="1"/>
</dbReference>
<accession>A0A916ZC74</accession>